<evidence type="ECO:0000259" key="4">
    <source>
        <dbReference type="PROSITE" id="PS50042"/>
    </source>
</evidence>
<dbReference type="SMART" id="SM00100">
    <property type="entry name" value="cNMP"/>
    <property type="match status" value="1"/>
</dbReference>
<evidence type="ECO:0000313" key="8">
    <source>
        <dbReference type="Proteomes" id="UP000432350"/>
    </source>
</evidence>
<dbReference type="PANTHER" id="PTHR24567:SF28">
    <property type="entry name" value="LISTERIOLYSIN REGULATORY PROTEIN"/>
    <property type="match status" value="1"/>
</dbReference>
<evidence type="ECO:0000256" key="2">
    <source>
        <dbReference type="ARBA" id="ARBA00023125"/>
    </source>
</evidence>
<dbReference type="Proteomes" id="UP000251241">
    <property type="component" value="Unassembled WGS sequence"/>
</dbReference>
<organism evidence="5 7">
    <name type="scientific">Sphingobacterium multivorum</name>
    <dbReference type="NCBI Taxonomy" id="28454"/>
    <lineage>
        <taxon>Bacteria</taxon>
        <taxon>Pseudomonadati</taxon>
        <taxon>Bacteroidota</taxon>
        <taxon>Sphingobacteriia</taxon>
        <taxon>Sphingobacteriales</taxon>
        <taxon>Sphingobacteriaceae</taxon>
        <taxon>Sphingobacterium</taxon>
    </lineage>
</organism>
<keyword evidence="3" id="KW-0804">Transcription</keyword>
<evidence type="ECO:0000313" key="6">
    <source>
        <dbReference type="EMBL" id="VXC94660.1"/>
    </source>
</evidence>
<accession>A0A654CNZ6</accession>
<dbReference type="SMART" id="SM00419">
    <property type="entry name" value="HTH_CRP"/>
    <property type="match status" value="1"/>
</dbReference>
<reference evidence="5 7" key="1">
    <citation type="submission" date="2018-06" db="EMBL/GenBank/DDBJ databases">
        <authorList>
            <consortium name="Pathogen Informatics"/>
            <person name="Doyle S."/>
        </authorList>
    </citation>
    <scope>NUCLEOTIDE SEQUENCE [LARGE SCALE GENOMIC DNA]</scope>
    <source>
        <strain evidence="5 7">NCTC11343</strain>
    </source>
</reference>
<dbReference type="CDD" id="cd00038">
    <property type="entry name" value="CAP_ED"/>
    <property type="match status" value="1"/>
</dbReference>
<dbReference type="InterPro" id="IPR018490">
    <property type="entry name" value="cNMP-bd_dom_sf"/>
</dbReference>
<dbReference type="Pfam" id="PF13545">
    <property type="entry name" value="HTH_Crp_2"/>
    <property type="match status" value="1"/>
</dbReference>
<dbReference type="InterPro" id="IPR014710">
    <property type="entry name" value="RmlC-like_jellyroll"/>
</dbReference>
<dbReference type="PROSITE" id="PS50042">
    <property type="entry name" value="CNMP_BINDING_3"/>
    <property type="match status" value="1"/>
</dbReference>
<dbReference type="PANTHER" id="PTHR24567">
    <property type="entry name" value="CRP FAMILY TRANSCRIPTIONAL REGULATORY PROTEIN"/>
    <property type="match status" value="1"/>
</dbReference>
<evidence type="ECO:0000256" key="3">
    <source>
        <dbReference type="ARBA" id="ARBA00023163"/>
    </source>
</evidence>
<sequence>MIPTAILLEKGASSLHADIGEILFHEDSMATFYYQLLSGRVRLSNFLSDGREVLHNVICANEGFGEVAILDNGVYTVTAITDSSCTLLKISSKKFIEIIHEYGNLHRLVSQKMARELHFKLFMIKLIYNRSPEEILSNLIQKLNESKRLVCQECNRLMLTRQQLANMTGLRVETIIRTMKQMDKEDKLNIIRGKVFVPADGID</sequence>
<dbReference type="InterPro" id="IPR000595">
    <property type="entry name" value="cNMP-bd_dom"/>
</dbReference>
<evidence type="ECO:0000313" key="7">
    <source>
        <dbReference type="Proteomes" id="UP000251241"/>
    </source>
</evidence>
<dbReference type="GeneID" id="97181857"/>
<dbReference type="InterPro" id="IPR050397">
    <property type="entry name" value="Env_Response_Regulators"/>
</dbReference>
<dbReference type="SUPFAM" id="SSF51206">
    <property type="entry name" value="cAMP-binding domain-like"/>
    <property type="match status" value="1"/>
</dbReference>
<keyword evidence="1" id="KW-0805">Transcription regulation</keyword>
<dbReference type="RefSeq" id="WP_112373502.1">
    <property type="nucleotide sequence ID" value="NZ_CP068086.1"/>
</dbReference>
<dbReference type="GO" id="GO:0005829">
    <property type="term" value="C:cytosol"/>
    <property type="evidence" value="ECO:0007669"/>
    <property type="project" value="TreeGrafter"/>
</dbReference>
<dbReference type="Gene3D" id="2.60.120.10">
    <property type="entry name" value="Jelly Rolls"/>
    <property type="match status" value="1"/>
</dbReference>
<evidence type="ECO:0000256" key="1">
    <source>
        <dbReference type="ARBA" id="ARBA00023015"/>
    </source>
</evidence>
<dbReference type="Proteomes" id="UP000432350">
    <property type="component" value="Unassembled WGS sequence"/>
</dbReference>
<evidence type="ECO:0000313" key="5">
    <source>
        <dbReference type="EMBL" id="SPZ83597.1"/>
    </source>
</evidence>
<dbReference type="Pfam" id="PF00027">
    <property type="entry name" value="cNMP_binding"/>
    <property type="match status" value="1"/>
</dbReference>
<protein>
    <submittedName>
        <fullName evidence="5">Anaerobic aromatic degradation regulator</fullName>
    </submittedName>
</protein>
<keyword evidence="2" id="KW-0238">DNA-binding</keyword>
<gene>
    <name evidence="5" type="primary">aadR</name>
    <name evidence="5" type="ORF">NCTC11343_00116</name>
    <name evidence="6" type="ORF">SPHINGO8BC_51057</name>
</gene>
<reference evidence="6 8" key="2">
    <citation type="submission" date="2019-10" db="EMBL/GenBank/DDBJ databases">
        <authorList>
            <person name="Karimi E."/>
        </authorList>
    </citation>
    <scope>NUCLEOTIDE SEQUENCE [LARGE SCALE GENOMIC DNA]</scope>
    <source>
        <strain evidence="6">Sphingobacterium sp. 8BC</strain>
    </source>
</reference>
<dbReference type="SUPFAM" id="SSF46785">
    <property type="entry name" value="Winged helix' DNA-binding domain"/>
    <property type="match status" value="1"/>
</dbReference>
<dbReference type="EMBL" id="CABWMV010000024">
    <property type="protein sequence ID" value="VXC94660.1"/>
    <property type="molecule type" value="Genomic_DNA"/>
</dbReference>
<dbReference type="GO" id="GO:0003677">
    <property type="term" value="F:DNA binding"/>
    <property type="evidence" value="ECO:0007669"/>
    <property type="project" value="UniProtKB-KW"/>
</dbReference>
<dbReference type="AlphaFoldDB" id="A0A2X2IMX6"/>
<name>A0A2X2IMX6_SPHMU</name>
<accession>A0A2X2IMX6</accession>
<dbReference type="InterPro" id="IPR036390">
    <property type="entry name" value="WH_DNA-bd_sf"/>
</dbReference>
<dbReference type="GO" id="GO:0003700">
    <property type="term" value="F:DNA-binding transcription factor activity"/>
    <property type="evidence" value="ECO:0007669"/>
    <property type="project" value="TreeGrafter"/>
</dbReference>
<dbReference type="EMBL" id="UAUU01000002">
    <property type="protein sequence ID" value="SPZ83597.1"/>
    <property type="molecule type" value="Genomic_DNA"/>
</dbReference>
<dbReference type="InterPro" id="IPR012318">
    <property type="entry name" value="HTH_CRP"/>
</dbReference>
<proteinExistence type="predicted"/>
<feature type="domain" description="Cyclic nucleotide-binding" evidence="4">
    <location>
        <begin position="20"/>
        <end position="116"/>
    </location>
</feature>